<feature type="transmembrane region" description="Helical" evidence="1">
    <location>
        <begin position="182"/>
        <end position="203"/>
    </location>
</feature>
<evidence type="ECO:0000313" key="2">
    <source>
        <dbReference type="EMBL" id="CUB03435.1"/>
    </source>
</evidence>
<feature type="transmembrane region" description="Helical" evidence="1">
    <location>
        <begin position="314"/>
        <end position="336"/>
    </location>
</feature>
<keyword evidence="1" id="KW-0812">Transmembrane</keyword>
<accession>A0A0K6IJY8</accession>
<sequence>MTWFQIHENLILSFPNTTSAYRYALEHGTALKQLKPIKLAALSPRSCLKLFEQILHNLDTGHSLQSALMKQNYLQFGSDLQRHVLAIQCMLAEGQHVARALTIFMPNNIKHLAGCIPLDGTEESKIAALNVAKNILHSQQTLSNKLLKSLVYPFLVIQSSLLLAFMNALLTKQPLLMLATTWLFIGLLQISLAIWIHCGHAYPTMCRTLRSLRIYNTLMILVALLQSGEPLQNAVKKLIPTSHKQDKFHLYKCYLLLQAGRPVQHALPSHWFEEQVKTQLEQIHMTGDLITPLTIAASAWQENNERILSLISKAFPILGIVVAAIFVTQTLIALYAPLMDANALGF</sequence>
<dbReference type="STRING" id="1137284.GCA_001418205_01286"/>
<gene>
    <name evidence="2" type="ORF">Ga0061065_103286</name>
</gene>
<keyword evidence="3" id="KW-1185">Reference proteome</keyword>
<dbReference type="OrthoDB" id="6105118at2"/>
<dbReference type="EMBL" id="CYHG01000003">
    <property type="protein sequence ID" value="CUB03435.1"/>
    <property type="molecule type" value="Genomic_DNA"/>
</dbReference>
<protein>
    <submittedName>
        <fullName evidence="2">Type II secretion system (T2SS), protein F</fullName>
    </submittedName>
</protein>
<name>A0A0K6IJY8_9GAMM</name>
<keyword evidence="1" id="KW-1133">Transmembrane helix</keyword>
<keyword evidence="1" id="KW-0472">Membrane</keyword>
<evidence type="ECO:0000256" key="1">
    <source>
        <dbReference type="SAM" id="Phobius"/>
    </source>
</evidence>
<evidence type="ECO:0000313" key="3">
    <source>
        <dbReference type="Proteomes" id="UP000182769"/>
    </source>
</evidence>
<organism evidence="2 3">
    <name type="scientific">Marinomonas fungiae</name>
    <dbReference type="NCBI Taxonomy" id="1137284"/>
    <lineage>
        <taxon>Bacteria</taxon>
        <taxon>Pseudomonadati</taxon>
        <taxon>Pseudomonadota</taxon>
        <taxon>Gammaproteobacteria</taxon>
        <taxon>Oceanospirillales</taxon>
        <taxon>Oceanospirillaceae</taxon>
        <taxon>Marinomonas</taxon>
    </lineage>
</organism>
<dbReference type="AlphaFoldDB" id="A0A0K6IJY8"/>
<proteinExistence type="predicted"/>
<dbReference type="Proteomes" id="UP000182769">
    <property type="component" value="Unassembled WGS sequence"/>
</dbReference>
<feature type="transmembrane region" description="Helical" evidence="1">
    <location>
        <begin position="150"/>
        <end position="170"/>
    </location>
</feature>
<reference evidence="3" key="1">
    <citation type="submission" date="2015-08" db="EMBL/GenBank/DDBJ databases">
        <authorList>
            <person name="Varghese N."/>
        </authorList>
    </citation>
    <scope>NUCLEOTIDE SEQUENCE [LARGE SCALE GENOMIC DNA]</scope>
    <source>
        <strain evidence="3">JCM 18476</strain>
    </source>
</reference>